<feature type="transmembrane region" description="Helical" evidence="1">
    <location>
        <begin position="31"/>
        <end position="52"/>
    </location>
</feature>
<organism evidence="2">
    <name type="scientific">groundwater metagenome</name>
    <dbReference type="NCBI Taxonomy" id="717931"/>
    <lineage>
        <taxon>unclassified sequences</taxon>
        <taxon>metagenomes</taxon>
        <taxon>ecological metagenomes</taxon>
    </lineage>
</organism>
<evidence type="ECO:0000256" key="1">
    <source>
        <dbReference type="SAM" id="Phobius"/>
    </source>
</evidence>
<feature type="transmembrane region" description="Helical" evidence="1">
    <location>
        <begin position="143"/>
        <end position="164"/>
    </location>
</feature>
<keyword evidence="1" id="KW-1133">Transmembrane helix</keyword>
<keyword evidence="1" id="KW-0472">Membrane</keyword>
<name>A0A098E7V0_9ZZZZ</name>
<proteinExistence type="predicted"/>
<sequence length="180" mass="20539">MSLSYFATCLIYKKILKMEKLEKNIIKKYRISIIAILCLCTIVVAIGIWLFLTASLWLFSTFRFIVVMCVSVCFALLLITIIFIRKEYHRKGIKFLDSLKEDFSKRPSTVRISFVIAVICVVLSLSCIILEESNTFSPLWNNVLGILRAITNIIGIIAIVYVSYSSIKSKNNIVANRSRP</sequence>
<dbReference type="AlphaFoldDB" id="A0A098E7V0"/>
<feature type="transmembrane region" description="Helical" evidence="1">
    <location>
        <begin position="64"/>
        <end position="84"/>
    </location>
</feature>
<protein>
    <submittedName>
        <fullName evidence="2">Uncharacterized protein</fullName>
    </submittedName>
</protein>
<keyword evidence="1" id="KW-0812">Transmembrane</keyword>
<dbReference type="EMBL" id="CCXY01000104">
    <property type="protein sequence ID" value="CEG12093.1"/>
    <property type="molecule type" value="Genomic_DNA"/>
</dbReference>
<reference evidence="2" key="1">
    <citation type="submission" date="2014-09" db="EMBL/GenBank/DDBJ databases">
        <authorList>
            <person name="Probst J Alexander"/>
        </authorList>
    </citation>
    <scope>NUCLEOTIDE SEQUENCE</scope>
</reference>
<feature type="transmembrane region" description="Helical" evidence="1">
    <location>
        <begin position="110"/>
        <end position="131"/>
    </location>
</feature>
<evidence type="ECO:0000313" key="2">
    <source>
        <dbReference type="EMBL" id="CEG12093.1"/>
    </source>
</evidence>
<gene>
    <name evidence="2" type="ORF">MSIBF_A1920001</name>
</gene>
<accession>A0A098E7V0</accession>